<dbReference type="Pfam" id="PF03374">
    <property type="entry name" value="ANT"/>
    <property type="match status" value="1"/>
</dbReference>
<dbReference type="AlphaFoldDB" id="A0A5A7MJS0"/>
<evidence type="ECO:0000259" key="1">
    <source>
        <dbReference type="Pfam" id="PF03374"/>
    </source>
</evidence>
<dbReference type="EMBL" id="BKBW01000021">
    <property type="protein sequence ID" value="GEQ77953.1"/>
    <property type="molecule type" value="Genomic_DNA"/>
</dbReference>
<accession>A0A5A7MJS0</accession>
<evidence type="ECO:0000313" key="2">
    <source>
        <dbReference type="EMBL" id="GEQ77953.1"/>
    </source>
</evidence>
<protein>
    <submittedName>
        <fullName evidence="2">Phage regulatory protein</fullName>
    </submittedName>
</protein>
<dbReference type="InterPro" id="IPR014054">
    <property type="entry name" value="Phage_regulatory_Rha"/>
</dbReference>
<comment type="caution">
    <text evidence="2">The sequence shown here is derived from an EMBL/GenBank/DDBJ whole genome shotgun (WGS) entry which is preliminary data.</text>
</comment>
<name>A0A5A7MJS0_COMTE</name>
<dbReference type="Pfam" id="PF09669">
    <property type="entry name" value="Phage_pRha"/>
    <property type="match status" value="1"/>
</dbReference>
<dbReference type="Proteomes" id="UP000323105">
    <property type="component" value="Unassembled WGS sequence"/>
</dbReference>
<dbReference type="InterPro" id="IPR005039">
    <property type="entry name" value="Ant_C"/>
</dbReference>
<sequence>MNLNPKLSPATVPLTMSSREIAELTGKELGHVNRDIRAMLDSLQDDPELEHVREDQDGRGYTTAFHLGRELTYTLLAGYSVVLRRRVIARWQELEAQQAPRLPQTMAQALRLAAEQAEQIEAQQEQLALAAPKVAFVDRYVAVTSGEKGFREVCKLLGANEHEFSEFLARAKIMYRLAGKMTPHAEHLAAGRFKVKTGTAPRNEHAYAQAKFTPKGVEWIAGLWGTHKARLAQEGSAST</sequence>
<organism evidence="2 3">
    <name type="scientific">Comamonas testosteroni</name>
    <name type="common">Pseudomonas testosteroni</name>
    <dbReference type="NCBI Taxonomy" id="285"/>
    <lineage>
        <taxon>Bacteria</taxon>
        <taxon>Pseudomonadati</taxon>
        <taxon>Pseudomonadota</taxon>
        <taxon>Betaproteobacteria</taxon>
        <taxon>Burkholderiales</taxon>
        <taxon>Comamonadaceae</taxon>
        <taxon>Comamonas</taxon>
    </lineage>
</organism>
<reference evidence="2 3" key="1">
    <citation type="journal article" date="2019" name="Microbiol. Resour. Announc.">
        <title>Draft Genome Sequence of Comamonas testosteroni TA441, a Bacterium That Has a Cryptic Phenol Degradation Gene Cluster.</title>
        <authorList>
            <person name="Arai H."/>
            <person name="Ishii M."/>
        </authorList>
    </citation>
    <scope>NUCLEOTIDE SEQUENCE [LARGE SCALE GENOMIC DNA]</scope>
    <source>
        <strain evidence="2 3">TA441</strain>
    </source>
</reference>
<dbReference type="GO" id="GO:0003677">
    <property type="term" value="F:DNA binding"/>
    <property type="evidence" value="ECO:0007669"/>
    <property type="project" value="InterPro"/>
</dbReference>
<evidence type="ECO:0000313" key="3">
    <source>
        <dbReference type="Proteomes" id="UP000323105"/>
    </source>
</evidence>
<proteinExistence type="predicted"/>
<feature type="domain" description="Antirepressor protein C-terminal" evidence="1">
    <location>
        <begin position="124"/>
        <end position="225"/>
    </location>
</feature>
<gene>
    <name evidence="2" type="ORF">CTTA_4958</name>
</gene>
<dbReference type="RefSeq" id="WP_149357202.1">
    <property type="nucleotide sequence ID" value="NZ_BKBW01000021.1"/>
</dbReference>